<comment type="similarity">
    <text evidence="1">Belongs to the DNA polymerase type-B family.</text>
</comment>
<accession>A0A1I6MB01</accession>
<protein>
    <recommendedName>
        <fullName evidence="2">DNA-directed DNA polymerase</fullName>
        <ecNumber evidence="2">2.7.7.7</ecNumber>
    </recommendedName>
</protein>
<keyword evidence="6" id="KW-0238">DNA-binding</keyword>
<dbReference type="Proteomes" id="UP000199062">
    <property type="component" value="Unassembled WGS sequence"/>
</dbReference>
<dbReference type="GO" id="GO:0006261">
    <property type="term" value="P:DNA-templated DNA replication"/>
    <property type="evidence" value="ECO:0007669"/>
    <property type="project" value="TreeGrafter"/>
</dbReference>
<dbReference type="GO" id="GO:0003677">
    <property type="term" value="F:DNA binding"/>
    <property type="evidence" value="ECO:0007669"/>
    <property type="project" value="UniProtKB-KW"/>
</dbReference>
<dbReference type="EMBL" id="FOZK01000006">
    <property type="protein sequence ID" value="SFS12803.1"/>
    <property type="molecule type" value="Genomic_DNA"/>
</dbReference>
<evidence type="ECO:0000259" key="9">
    <source>
        <dbReference type="Pfam" id="PF00136"/>
    </source>
</evidence>
<dbReference type="Pfam" id="PF00136">
    <property type="entry name" value="DNA_pol_B"/>
    <property type="match status" value="1"/>
</dbReference>
<evidence type="ECO:0000256" key="4">
    <source>
        <dbReference type="ARBA" id="ARBA00022695"/>
    </source>
</evidence>
<dbReference type="Gene3D" id="1.10.132.60">
    <property type="entry name" value="DNA polymerase family B, C-terminal domain"/>
    <property type="match status" value="1"/>
</dbReference>
<keyword evidence="4" id="KW-0548">Nucleotidyltransferase</keyword>
<feature type="compositionally biased region" description="Basic and acidic residues" evidence="8">
    <location>
        <begin position="219"/>
        <end position="233"/>
    </location>
</feature>
<keyword evidence="11" id="KW-1185">Reference proteome</keyword>
<dbReference type="RefSeq" id="WP_143117769.1">
    <property type="nucleotide sequence ID" value="NZ_FOZK01000006.1"/>
</dbReference>
<dbReference type="InterPro" id="IPR023211">
    <property type="entry name" value="DNA_pol_palm_dom_sf"/>
</dbReference>
<comment type="catalytic activity">
    <reaction evidence="7">
        <text>DNA(n) + a 2'-deoxyribonucleoside 5'-triphosphate = DNA(n+1) + diphosphate</text>
        <dbReference type="Rhea" id="RHEA:22508"/>
        <dbReference type="Rhea" id="RHEA-COMP:17339"/>
        <dbReference type="Rhea" id="RHEA-COMP:17340"/>
        <dbReference type="ChEBI" id="CHEBI:33019"/>
        <dbReference type="ChEBI" id="CHEBI:61560"/>
        <dbReference type="ChEBI" id="CHEBI:173112"/>
        <dbReference type="EC" id="2.7.7.7"/>
    </reaction>
</comment>
<evidence type="ECO:0000313" key="11">
    <source>
        <dbReference type="Proteomes" id="UP000199062"/>
    </source>
</evidence>
<dbReference type="STRING" id="767519.SAMN05216559_4132"/>
<dbReference type="GO" id="GO:0003887">
    <property type="term" value="F:DNA-directed DNA polymerase activity"/>
    <property type="evidence" value="ECO:0007669"/>
    <property type="project" value="UniProtKB-KW"/>
</dbReference>
<dbReference type="InterPro" id="IPR042087">
    <property type="entry name" value="DNA_pol_B_thumb"/>
</dbReference>
<evidence type="ECO:0000256" key="5">
    <source>
        <dbReference type="ARBA" id="ARBA00022932"/>
    </source>
</evidence>
<evidence type="ECO:0000256" key="8">
    <source>
        <dbReference type="SAM" id="MobiDB-lite"/>
    </source>
</evidence>
<evidence type="ECO:0000256" key="6">
    <source>
        <dbReference type="ARBA" id="ARBA00023125"/>
    </source>
</evidence>
<dbReference type="InterPro" id="IPR050240">
    <property type="entry name" value="DNA_pol_type-B"/>
</dbReference>
<dbReference type="Gene3D" id="1.10.287.690">
    <property type="entry name" value="Helix hairpin bin"/>
    <property type="match status" value="1"/>
</dbReference>
<organism evidence="10 11">
    <name type="scientific">Halomicrobium zhouii</name>
    <dbReference type="NCBI Taxonomy" id="767519"/>
    <lineage>
        <taxon>Archaea</taxon>
        <taxon>Methanobacteriati</taxon>
        <taxon>Methanobacteriota</taxon>
        <taxon>Stenosarchaea group</taxon>
        <taxon>Halobacteria</taxon>
        <taxon>Halobacteriales</taxon>
        <taxon>Haloarculaceae</taxon>
        <taxon>Halomicrobium</taxon>
    </lineage>
</organism>
<sequence length="775" mass="86185">MVVAVDVEDDEVRLWSRVPAGAEPRDVPGTTTERVSENVVVQRDRDYAPTCYVGGPADALADLRAALESDPKVVDLAWDRKYLNLRDGDPSRVLAVSLERPSEIATFAREVRTVREPGGADRREGPPNERAVSGANREPGSANGASTAGGWRPGTFRLYDVDPSPKFRYCLERGVDPTPEAEEGGEHWPRSLSLSLPTERLAAGDLTALTCEGRAAPRAAERQTGEARERLSPDGDGDAAVLRALAARLDAVDPDVLVLSSADLVPLIHDRADALGVDCDLGRLPGHRMLAGENSYESYGRVGHSPARYDVPGRAVVDRSNSFFWREGKLPGLFDLVDRSWKPLQEASWASIGTVFTAMQIREARDRGVVVPWRSWEGESFKRMGTLHDADRGGFTFEPDVGFHENVVEVDFASLYPRIMIENDLSPETVQCDCHDTDDVPKLGYSVCPDVDEPFVPTVLDRIVSNRYGFKGDLRETDDPERAARLESKISALKWILVTCFGYQGYRNSKFGRIEVHESINAFARELLLDAKEYLEAAGWRVVHGIVDSLWVTAAVDDPTPIEEVCAALTEARGIPLEHESDFEWVCFVPTSDGERGSLTSYFGKRNDDSFKFRGIEARQRSTPTFVGEIQRDLVATLDEHREPEPVCDRLARAIARVQSGSVDPDDLVLRTSASKSLADYDQRTRTVAALERYEAHDVARNPGQDVRYVVVDDGRRDRDRVRLPWEDCGDYDADFYETLLVRAAESVVSPLGWDRERIRRYLDDGEDLTLGAFS</sequence>
<dbReference type="GO" id="GO:0000166">
    <property type="term" value="F:nucleotide binding"/>
    <property type="evidence" value="ECO:0007669"/>
    <property type="project" value="InterPro"/>
</dbReference>
<dbReference type="AlphaFoldDB" id="A0A1I6MB01"/>
<feature type="compositionally biased region" description="Basic and acidic residues" evidence="8">
    <location>
        <begin position="114"/>
        <end position="127"/>
    </location>
</feature>
<feature type="domain" description="DNA-directed DNA polymerase family B multifunctional" evidence="9">
    <location>
        <begin position="361"/>
        <end position="716"/>
    </location>
</feature>
<dbReference type="SUPFAM" id="SSF56672">
    <property type="entry name" value="DNA/RNA polymerases"/>
    <property type="match status" value="1"/>
</dbReference>
<dbReference type="InterPro" id="IPR006172">
    <property type="entry name" value="DNA-dir_DNA_pol_B"/>
</dbReference>
<evidence type="ECO:0000256" key="3">
    <source>
        <dbReference type="ARBA" id="ARBA00022679"/>
    </source>
</evidence>
<dbReference type="EC" id="2.7.7.7" evidence="2"/>
<dbReference type="PANTHER" id="PTHR10322:SF23">
    <property type="entry name" value="DNA POLYMERASE DELTA CATALYTIC SUBUNIT"/>
    <property type="match status" value="1"/>
</dbReference>
<gene>
    <name evidence="10" type="ORF">SAMN05216559_4132</name>
</gene>
<name>A0A1I6MB01_9EURY</name>
<evidence type="ECO:0000256" key="7">
    <source>
        <dbReference type="ARBA" id="ARBA00049244"/>
    </source>
</evidence>
<dbReference type="PANTHER" id="PTHR10322">
    <property type="entry name" value="DNA POLYMERASE CATALYTIC SUBUNIT"/>
    <property type="match status" value="1"/>
</dbReference>
<keyword evidence="5" id="KW-0239">DNA-directed DNA polymerase</keyword>
<dbReference type="InterPro" id="IPR006134">
    <property type="entry name" value="DNA-dir_DNA_pol_B_multi_dom"/>
</dbReference>
<proteinExistence type="inferred from homology"/>
<feature type="region of interest" description="Disordered" evidence="8">
    <location>
        <begin position="215"/>
        <end position="235"/>
    </location>
</feature>
<keyword evidence="3" id="KW-0808">Transferase</keyword>
<dbReference type="OrthoDB" id="8639at2157"/>
<dbReference type="SMART" id="SM00486">
    <property type="entry name" value="POLBc"/>
    <property type="match status" value="1"/>
</dbReference>
<dbReference type="Gene3D" id="3.90.1600.10">
    <property type="entry name" value="Palm domain of DNA polymerase"/>
    <property type="match status" value="1"/>
</dbReference>
<dbReference type="NCBIfam" id="NF004418">
    <property type="entry name" value="PRK05761.1-4"/>
    <property type="match status" value="1"/>
</dbReference>
<evidence type="ECO:0000313" key="10">
    <source>
        <dbReference type="EMBL" id="SFS12803.1"/>
    </source>
</evidence>
<reference evidence="10 11" key="1">
    <citation type="submission" date="2016-10" db="EMBL/GenBank/DDBJ databases">
        <authorList>
            <person name="de Groot N.N."/>
        </authorList>
    </citation>
    <scope>NUCLEOTIDE SEQUENCE [LARGE SCALE GENOMIC DNA]</scope>
    <source>
        <strain evidence="10 11">CGMCC 1.10457</strain>
    </source>
</reference>
<dbReference type="InterPro" id="IPR043502">
    <property type="entry name" value="DNA/RNA_pol_sf"/>
</dbReference>
<evidence type="ECO:0000256" key="1">
    <source>
        <dbReference type="ARBA" id="ARBA00005755"/>
    </source>
</evidence>
<feature type="region of interest" description="Disordered" evidence="8">
    <location>
        <begin position="114"/>
        <end position="154"/>
    </location>
</feature>
<evidence type="ECO:0000256" key="2">
    <source>
        <dbReference type="ARBA" id="ARBA00012417"/>
    </source>
</evidence>